<dbReference type="EMBL" id="UZAH01031072">
    <property type="protein sequence ID" value="VDP13732.1"/>
    <property type="molecule type" value="Genomic_DNA"/>
</dbReference>
<evidence type="ECO:0000313" key="4">
    <source>
        <dbReference type="WBParaSite" id="HPBE_0001901701-mRNA-1"/>
    </source>
</evidence>
<dbReference type="AlphaFoldDB" id="A0A3P8AHL1"/>
<dbReference type="OrthoDB" id="5852312at2759"/>
<accession>A0A3P8AHL1</accession>
<dbReference type="Proteomes" id="UP000050761">
    <property type="component" value="Unassembled WGS sequence"/>
</dbReference>
<evidence type="ECO:0000256" key="1">
    <source>
        <dbReference type="SAM" id="MobiDB-lite"/>
    </source>
</evidence>
<proteinExistence type="predicted"/>
<evidence type="ECO:0000313" key="3">
    <source>
        <dbReference type="Proteomes" id="UP000050761"/>
    </source>
</evidence>
<name>A0A3P8AHL1_HELPZ</name>
<feature type="region of interest" description="Disordered" evidence="1">
    <location>
        <begin position="85"/>
        <end position="139"/>
    </location>
</feature>
<sequence>MIMTSTVLPILCLMDWNSPKCRLNAPPPRFAPNYDVSKARAHELARHRAKSAIRAGGEDVLAPPLLNEPPDNDGFFTPVLPSAATPPRRALHSKGESTTVVTTTATTTTVTRAPTTTPSTTTTTSTSTSTSATMPATTTEPPRVVYLSDYDADYEASAESTVTKPLEHTTSPSVAVTVLPLVVTEDRAEDVDDACAAPEDLVVIRRIPNTEHLHLQKAALELMSIREARNGKEVSGNECCVNRAEAVARAAFCSRERCPSACGDHLVLVCVRIDAKLVTTSCEEPFVSLIRFFSPRLKAGLPRIQRPLI</sequence>
<reference evidence="4" key="2">
    <citation type="submission" date="2019-09" db="UniProtKB">
        <authorList>
            <consortium name="WormBaseParasite"/>
        </authorList>
    </citation>
    <scope>IDENTIFICATION</scope>
</reference>
<reference evidence="2 3" key="1">
    <citation type="submission" date="2018-11" db="EMBL/GenBank/DDBJ databases">
        <authorList>
            <consortium name="Pathogen Informatics"/>
        </authorList>
    </citation>
    <scope>NUCLEOTIDE SEQUENCE [LARGE SCALE GENOMIC DNA]</scope>
</reference>
<evidence type="ECO:0000313" key="2">
    <source>
        <dbReference type="EMBL" id="VDP13732.1"/>
    </source>
</evidence>
<keyword evidence="3" id="KW-1185">Reference proteome</keyword>
<feature type="compositionally biased region" description="Low complexity" evidence="1">
    <location>
        <begin position="97"/>
        <end position="139"/>
    </location>
</feature>
<dbReference type="WBParaSite" id="HPBE_0001901701-mRNA-1">
    <property type="protein sequence ID" value="HPBE_0001901701-mRNA-1"/>
    <property type="gene ID" value="HPBE_0001901701"/>
</dbReference>
<protein>
    <submittedName>
        <fullName evidence="4">ShKT domain-containing protein</fullName>
    </submittedName>
</protein>
<organism evidence="2">
    <name type="scientific">Heligmosomoides polygyrus</name>
    <name type="common">Parasitic roundworm</name>
    <dbReference type="NCBI Taxonomy" id="6339"/>
    <lineage>
        <taxon>Eukaryota</taxon>
        <taxon>Metazoa</taxon>
        <taxon>Ecdysozoa</taxon>
        <taxon>Nematoda</taxon>
        <taxon>Chromadorea</taxon>
        <taxon>Rhabditida</taxon>
        <taxon>Rhabditina</taxon>
        <taxon>Rhabditomorpha</taxon>
        <taxon>Strongyloidea</taxon>
        <taxon>Heligmosomidae</taxon>
        <taxon>Heligmosomoides</taxon>
    </lineage>
</organism>
<gene>
    <name evidence="2" type="ORF">HPBE_LOCUS19014</name>
</gene>